<proteinExistence type="inferred from homology"/>
<evidence type="ECO:0000259" key="11">
    <source>
        <dbReference type="PROSITE" id="PS50405"/>
    </source>
</evidence>
<dbReference type="InterPro" id="IPR006710">
    <property type="entry name" value="Glyco_hydro_43"/>
</dbReference>
<dbReference type="InterPro" id="IPR040079">
    <property type="entry name" value="Glutathione_S-Trfase"/>
</dbReference>
<dbReference type="Pfam" id="PF13410">
    <property type="entry name" value="GST_C_2"/>
    <property type="match status" value="1"/>
</dbReference>
<dbReference type="InterPro" id="IPR008927">
    <property type="entry name" value="6-PGluconate_DH-like_C_sf"/>
</dbReference>
<dbReference type="Pfam" id="PF14748">
    <property type="entry name" value="P5CR_dimer"/>
    <property type="match status" value="1"/>
</dbReference>
<dbReference type="InterPro" id="IPR029036">
    <property type="entry name" value="P5CR_dimer"/>
</dbReference>
<comment type="similarity">
    <text evidence="3">Belongs to the glycosyl hydrolase 43 family.</text>
</comment>
<dbReference type="HAMAP" id="MF_01925">
    <property type="entry name" value="P5C_reductase"/>
    <property type="match status" value="1"/>
</dbReference>
<dbReference type="Gene3D" id="3.40.30.10">
    <property type="entry name" value="Glutaredoxin"/>
    <property type="match status" value="1"/>
</dbReference>
<comment type="similarity">
    <text evidence="1">Belongs to the pyrroline-5-carboxylate reductase family.</text>
</comment>
<protein>
    <submittedName>
        <fullName evidence="12">Xylosidase: arabinofuranosidase</fullName>
    </submittedName>
</protein>
<gene>
    <name evidence="12" type="ORF">CKAH01_03122</name>
</gene>
<dbReference type="InterPro" id="IPR002872">
    <property type="entry name" value="Proline_DH_dom"/>
</dbReference>
<dbReference type="InterPro" id="IPR013320">
    <property type="entry name" value="ConA-like_dom_sf"/>
</dbReference>
<dbReference type="SFLD" id="SFLDG00358">
    <property type="entry name" value="Main_(cytGST)"/>
    <property type="match status" value="1"/>
</dbReference>
<dbReference type="Pfam" id="PF13409">
    <property type="entry name" value="GST_N_2"/>
    <property type="match status" value="1"/>
</dbReference>
<dbReference type="InterPro" id="IPR004045">
    <property type="entry name" value="Glutathione_S-Trfase_N"/>
</dbReference>
<organism evidence="12 13">
    <name type="scientific">Colletotrichum kahawae</name>
    <name type="common">Coffee berry disease fungus</name>
    <dbReference type="NCBI Taxonomy" id="34407"/>
    <lineage>
        <taxon>Eukaryota</taxon>
        <taxon>Fungi</taxon>
        <taxon>Dikarya</taxon>
        <taxon>Ascomycota</taxon>
        <taxon>Pezizomycotina</taxon>
        <taxon>Sordariomycetes</taxon>
        <taxon>Hypocreomycetidae</taxon>
        <taxon>Glomerellales</taxon>
        <taxon>Glomerellaceae</taxon>
        <taxon>Colletotrichum</taxon>
        <taxon>Colletotrichum gloeosporioides species complex</taxon>
    </lineage>
</organism>
<name>A0AAE0DDF1_COLKA</name>
<dbReference type="InterPro" id="IPR036249">
    <property type="entry name" value="Thioredoxin-like_sf"/>
</dbReference>
<dbReference type="EMBL" id="VYYT01000013">
    <property type="protein sequence ID" value="KAK2778166.1"/>
    <property type="molecule type" value="Genomic_DNA"/>
</dbReference>
<evidence type="ECO:0000256" key="4">
    <source>
        <dbReference type="ARBA" id="ARBA00022801"/>
    </source>
</evidence>
<dbReference type="PROSITE" id="PS50404">
    <property type="entry name" value="GST_NTER"/>
    <property type="match status" value="1"/>
</dbReference>
<dbReference type="GO" id="GO:0004735">
    <property type="term" value="F:pyrroline-5-carboxylate reductase activity"/>
    <property type="evidence" value="ECO:0007669"/>
    <property type="project" value="InterPro"/>
</dbReference>
<dbReference type="Gene3D" id="3.20.20.220">
    <property type="match status" value="1"/>
</dbReference>
<dbReference type="InterPro" id="IPR000304">
    <property type="entry name" value="Pyrroline-COOH_reductase"/>
</dbReference>
<keyword evidence="5" id="KW-0521">NADP</keyword>
<dbReference type="InterPro" id="IPR051795">
    <property type="entry name" value="Glycosyl_Hydrlase_43"/>
</dbReference>
<dbReference type="InterPro" id="IPR023296">
    <property type="entry name" value="Glyco_hydro_beta-prop_sf"/>
</dbReference>
<evidence type="ECO:0000256" key="8">
    <source>
        <dbReference type="PIRSR" id="PIRSR606710-2"/>
    </source>
</evidence>
<dbReference type="PANTHER" id="PTHR42812:SF17">
    <property type="entry name" value="BETA-XYLOSIDASE C-TERMINAL CONCANAVALIN A-LIKE DOMAIN-CONTAINING PROTEIN-RELATED"/>
    <property type="match status" value="1"/>
</dbReference>
<dbReference type="SUPFAM" id="SSF52833">
    <property type="entry name" value="Thioredoxin-like"/>
    <property type="match status" value="1"/>
</dbReference>
<dbReference type="InterPro" id="IPR041542">
    <property type="entry name" value="GH43_C2"/>
</dbReference>
<comment type="similarity">
    <text evidence="2">Belongs to the GST superfamily.</text>
</comment>
<feature type="signal peptide" evidence="9">
    <location>
        <begin position="1"/>
        <end position="20"/>
    </location>
</feature>
<keyword evidence="7" id="KW-0326">Glycosidase</keyword>
<evidence type="ECO:0000256" key="9">
    <source>
        <dbReference type="SAM" id="SignalP"/>
    </source>
</evidence>
<dbReference type="GO" id="GO:0004553">
    <property type="term" value="F:hydrolase activity, hydrolyzing O-glycosyl compounds"/>
    <property type="evidence" value="ECO:0007669"/>
    <property type="project" value="InterPro"/>
</dbReference>
<evidence type="ECO:0000256" key="3">
    <source>
        <dbReference type="ARBA" id="ARBA00009865"/>
    </source>
</evidence>
<feature type="domain" description="GST C-terminal" evidence="11">
    <location>
        <begin position="699"/>
        <end position="842"/>
    </location>
</feature>
<dbReference type="Proteomes" id="UP001281614">
    <property type="component" value="Unassembled WGS sequence"/>
</dbReference>
<feature type="site" description="Important for catalytic activity, responsible for pKa modulation of the active site Glu and correct orientation of both the proton donor and substrate" evidence="8">
    <location>
        <position position="157"/>
    </location>
</feature>
<evidence type="ECO:0000313" key="12">
    <source>
        <dbReference type="EMBL" id="KAK2778166.1"/>
    </source>
</evidence>
<evidence type="ECO:0000259" key="10">
    <source>
        <dbReference type="PROSITE" id="PS50404"/>
    </source>
</evidence>
<evidence type="ECO:0000256" key="7">
    <source>
        <dbReference type="ARBA" id="ARBA00023295"/>
    </source>
</evidence>
<sequence>MRFSSLAGLFAVTLATHGQAEVNQTFHNPILPGWNSDPSCTFVKELDNTFFCTTSSFLAFPGVPVYASKDLVNWKHASNALTKADQLPELYRNSGQSEGIWASTIRYHEGTFYLITSYVSWFEGWGPKILLFTTKDPYDDAVWTGPLRIENPANDIDPDIFWDSGKVYMSVAAGIYISEIDLTTGSATEPLKVWNGTGDRNPEGPHLYSKDGYYYLLIGEGGTETNHSVTIARGKEIAGPYEGFEGNPILTAKNTNDYFQTVGHADLFQDAAGNWWGVALATRSGPAWEIYPMGRETVLFAVSWGEGEWPVLDRVQGTMTGPLPPTNKNVPGDGHWANEPDVVDFAPGSDLPSHFVFWRPPKESLFAISPEGHPDTLEISPSPVNLSGTPDFNPQEDGLGFIARKQSATLFNYTVDVDFKPEVEEEEAGVTVFLTQVQHIDLGIVNLPSCSGTTLIPHFRFRVEASGKPNITVPEEVVIPVPKAWRSDPVRLFASAVSDSEYVFGAAPVAKPEEYVQIGSASGLIVSGGSGPFTGTIVGAYTTNNGGEGKTPAYFSRWRYTQVAQKIDNDEVNAQPAKMPSVDTSIYPNATGAAAQLVAKHSDEHALKLYAGWFCPFVQRTWIVLHEKQIPYQYIEINPYKKDPEFLRLNPRGLVPTLAVPVDVKGNEQKPLYDSTVLCEYLEEAYAGNNYGPHLLPDEPYERARCRLWIDHINSRIVPAFYKFIQHTPEKDFTIGEARNEFLSHLKTFAKELDPEGPWFLGKTFGLVDIMLAPWAMRLFLFDHYKPGGLGLPQGGKGGEDHAVWKRWRQWYDAVDAKQSIKDTLSDRDAYIDVYKRPKTDGLSYPALKSGVSISWEPNYRPGQGSSFLGQSVYALDTGGRRGVFFEMSSRAPLINTWIRSSRHASITFSRRPVLTPMRVRHASATSLVAEKTLSPSKPATLSALPTPVLLRSLLVSAISSKPYLLGPSLSVLSFLTRPNRNLLFDVDRNPILHYVLKSLFYRQFCAGESPAETKDTMRHLRFMGFRGTILTYAKETVFDHKTNTEHGLGIDAEKDAKSGNCSNIEVWRKGALETVDLLGEGDQLALKLTGGGPRVTAAFAADELPPQQMMDALDEVSIRCKERGIRLLLDAESQKFQWGIFRAGLELMRKYNRDGYATIYQTYQAYLKSTPATLAKHLELANNEGFTLGLKLVRSAYIGSDERSLIHDTKQDTDDAYNMIAQGALRRQIGEYGAPGGKPFPSLNLFLASHNKHSVVTAHKLHQQRMKDDLPTVPVGFAQLQGMSDEVSFALLQLKDGQDPSPQVWKCSTWGTMGECVAYLLRRAVENRDAVSRTVDEYAALKAELGRRENYALPITKFIACVRSEQSEGSLRSRFPDAGERLTVSRGDNTAALKASQVVILGVDPGDVESVLSQPGTADALKDNLLISVAAGWTRGKMESTLYGSETTSDNTEGRAWVVRTLPNIAAMVSQSLTAIEISDPPVPAPHMELTEAIFEKIGKAVKIPPKLMNATTAVGGSTPAFWGVICDAMIDAAVAVGVPRNLASTMIFQSMLRSATLMQNGLHPSLLRDQGTSPEGCTIGGLMVLEEGAFRGHIGKALREAVTIARLMETTPHLNDTRRS</sequence>
<dbReference type="Gene3D" id="1.10.3730.10">
    <property type="entry name" value="ProC C-terminal domain-like"/>
    <property type="match status" value="1"/>
</dbReference>
<evidence type="ECO:0000313" key="13">
    <source>
        <dbReference type="Proteomes" id="UP001281614"/>
    </source>
</evidence>
<keyword evidence="13" id="KW-1185">Reference proteome</keyword>
<dbReference type="InterPro" id="IPR010987">
    <property type="entry name" value="Glutathione-S-Trfase_C-like"/>
</dbReference>
<dbReference type="PROSITE" id="PS50405">
    <property type="entry name" value="GST_CTER"/>
    <property type="match status" value="1"/>
</dbReference>
<dbReference type="Gene3D" id="2.60.120.200">
    <property type="match status" value="1"/>
</dbReference>
<evidence type="ECO:0000256" key="5">
    <source>
        <dbReference type="ARBA" id="ARBA00022857"/>
    </source>
</evidence>
<dbReference type="SUPFAM" id="SSF51735">
    <property type="entry name" value="NAD(P)-binding Rossmann-fold domains"/>
    <property type="match status" value="1"/>
</dbReference>
<dbReference type="CDD" id="cd00570">
    <property type="entry name" value="GST_N_family"/>
    <property type="match status" value="1"/>
</dbReference>
<keyword evidence="4" id="KW-0378">Hydrolase</keyword>
<dbReference type="Pfam" id="PF01619">
    <property type="entry name" value="Pro_dh"/>
    <property type="match status" value="1"/>
</dbReference>
<dbReference type="InterPro" id="IPR028939">
    <property type="entry name" value="P5C_Rdtase_cat_N"/>
</dbReference>
<dbReference type="Pfam" id="PF04616">
    <property type="entry name" value="Glyco_hydro_43"/>
    <property type="match status" value="1"/>
</dbReference>
<dbReference type="SUPFAM" id="SSF51730">
    <property type="entry name" value="FAD-linked oxidoreductase"/>
    <property type="match status" value="1"/>
</dbReference>
<dbReference type="SUPFAM" id="SSF48179">
    <property type="entry name" value="6-phosphogluconate dehydrogenase C-terminal domain-like"/>
    <property type="match status" value="1"/>
</dbReference>
<dbReference type="SUPFAM" id="SSF47616">
    <property type="entry name" value="GST C-terminal domain-like"/>
    <property type="match status" value="1"/>
</dbReference>
<evidence type="ECO:0000256" key="2">
    <source>
        <dbReference type="ARBA" id="ARBA00007409"/>
    </source>
</evidence>
<dbReference type="CDD" id="cd18833">
    <property type="entry name" value="GH43_PcXyl-like"/>
    <property type="match status" value="1"/>
</dbReference>
<dbReference type="Gene3D" id="2.115.10.20">
    <property type="entry name" value="Glycosyl hydrolase domain, family 43"/>
    <property type="match status" value="1"/>
</dbReference>
<dbReference type="Pfam" id="PF17851">
    <property type="entry name" value="GH43_C2"/>
    <property type="match status" value="1"/>
</dbReference>
<dbReference type="SFLD" id="SFLDS00019">
    <property type="entry name" value="Glutathione_Transferase_(cytos"/>
    <property type="match status" value="1"/>
</dbReference>
<comment type="caution">
    <text evidence="12">The sequence shown here is derived from an EMBL/GenBank/DDBJ whole genome shotgun (WGS) entry which is preliminary data.</text>
</comment>
<dbReference type="CDD" id="cd00299">
    <property type="entry name" value="GST_C_family"/>
    <property type="match status" value="1"/>
</dbReference>
<dbReference type="FunFam" id="1.10.3730.10:FF:000001">
    <property type="entry name" value="Pyrroline-5-carboxylate reductase"/>
    <property type="match status" value="1"/>
</dbReference>
<dbReference type="InterPro" id="IPR029041">
    <property type="entry name" value="FAD-linked_oxidoreductase-like"/>
</dbReference>
<keyword evidence="6" id="KW-0560">Oxidoreductase</keyword>
<dbReference type="PANTHER" id="PTHR42812">
    <property type="entry name" value="BETA-XYLOSIDASE"/>
    <property type="match status" value="1"/>
</dbReference>
<dbReference type="SUPFAM" id="SSF49899">
    <property type="entry name" value="Concanavalin A-like lectins/glucanases"/>
    <property type="match status" value="1"/>
</dbReference>
<dbReference type="SUPFAM" id="SSF75005">
    <property type="entry name" value="Arabinanase/levansucrase/invertase"/>
    <property type="match status" value="1"/>
</dbReference>
<dbReference type="InterPro" id="IPR036291">
    <property type="entry name" value="NAD(P)-bd_dom_sf"/>
</dbReference>
<dbReference type="InterPro" id="IPR036282">
    <property type="entry name" value="Glutathione-S-Trfase_C_sf"/>
</dbReference>
<accession>A0AAE0DDF1</accession>
<keyword evidence="9" id="KW-0732">Signal</keyword>
<feature type="domain" description="GST N-terminal" evidence="10">
    <location>
        <begin position="605"/>
        <end position="690"/>
    </location>
</feature>
<dbReference type="GO" id="GO:0005975">
    <property type="term" value="P:carbohydrate metabolic process"/>
    <property type="evidence" value="ECO:0007669"/>
    <property type="project" value="InterPro"/>
</dbReference>
<reference evidence="12" key="1">
    <citation type="submission" date="2023-02" db="EMBL/GenBank/DDBJ databases">
        <title>Colletotrichum kahawae CIFC_Que2 genome sequencing and assembly.</title>
        <authorList>
            <person name="Baroncelli R."/>
        </authorList>
    </citation>
    <scope>NUCLEOTIDE SEQUENCE</scope>
    <source>
        <strain evidence="12">CIFC_Que2</strain>
    </source>
</reference>
<dbReference type="Gene3D" id="1.20.1050.10">
    <property type="match status" value="1"/>
</dbReference>
<evidence type="ECO:0000256" key="6">
    <source>
        <dbReference type="ARBA" id="ARBA00023002"/>
    </source>
</evidence>
<evidence type="ECO:0000256" key="1">
    <source>
        <dbReference type="ARBA" id="ARBA00005525"/>
    </source>
</evidence>
<dbReference type="Pfam" id="PF03807">
    <property type="entry name" value="F420_oxidored"/>
    <property type="match status" value="1"/>
</dbReference>
<feature type="chain" id="PRO_5042026732" evidence="9">
    <location>
        <begin position="21"/>
        <end position="1622"/>
    </location>
</feature>